<organism evidence="2 3">
    <name type="scientific">Pseudoalteromonas arctica</name>
    <dbReference type="NCBI Taxonomy" id="394751"/>
    <lineage>
        <taxon>Bacteria</taxon>
        <taxon>Pseudomonadati</taxon>
        <taxon>Pseudomonadota</taxon>
        <taxon>Gammaproteobacteria</taxon>
        <taxon>Alteromonadales</taxon>
        <taxon>Pseudoalteromonadaceae</taxon>
        <taxon>Pseudoalteromonas</taxon>
    </lineage>
</organism>
<evidence type="ECO:0008006" key="4">
    <source>
        <dbReference type="Google" id="ProtNLM"/>
    </source>
</evidence>
<gene>
    <name evidence="2" type="ORF">WNY57_03070</name>
</gene>
<evidence type="ECO:0000256" key="1">
    <source>
        <dbReference type="SAM" id="MobiDB-lite"/>
    </source>
</evidence>
<dbReference type="Proteomes" id="UP001457661">
    <property type="component" value="Unassembled WGS sequence"/>
</dbReference>
<dbReference type="RefSeq" id="WP_182749718.1">
    <property type="nucleotide sequence ID" value="NZ_JBBMQX010000002.1"/>
</dbReference>
<comment type="caution">
    <text evidence="2">The sequence shown here is derived from an EMBL/GenBank/DDBJ whole genome shotgun (WGS) entry which is preliminary data.</text>
</comment>
<accession>A0ABU9TCG7</accession>
<reference evidence="2 3" key="1">
    <citation type="submission" date="2024-03" db="EMBL/GenBank/DDBJ databases">
        <title>Community enrichment and isolation of bacterial strains for fucoidan degradation.</title>
        <authorList>
            <person name="Sichert A."/>
        </authorList>
    </citation>
    <scope>NUCLEOTIDE SEQUENCE [LARGE SCALE GENOMIC DNA]</scope>
    <source>
        <strain evidence="2 3">AS26</strain>
    </source>
</reference>
<keyword evidence="3" id="KW-1185">Reference proteome</keyword>
<name>A0ABU9TCG7_9GAMM</name>
<dbReference type="EMBL" id="JBBMQX010000002">
    <property type="protein sequence ID" value="MEM5531403.1"/>
    <property type="molecule type" value="Genomic_DNA"/>
</dbReference>
<feature type="region of interest" description="Disordered" evidence="1">
    <location>
        <begin position="64"/>
        <end position="84"/>
    </location>
</feature>
<protein>
    <recommendedName>
        <fullName evidence="4">Transposase</fullName>
    </recommendedName>
</protein>
<proteinExistence type="predicted"/>
<sequence>MANKDWLVNALISLDFFENNPEYKGEFGHQYFVDNLGVSRQTLSRNEKYMKRFKKVKELLKGYKTTDPSSGPAPISGDKEKLNKKEQEVKELRQKIAGMQLRLNECYQVLEDHNIDPQFIYPKQLKKHKEA</sequence>
<evidence type="ECO:0000313" key="2">
    <source>
        <dbReference type="EMBL" id="MEM5531403.1"/>
    </source>
</evidence>
<evidence type="ECO:0000313" key="3">
    <source>
        <dbReference type="Proteomes" id="UP001457661"/>
    </source>
</evidence>